<comment type="caution">
    <text evidence="2">The sequence shown here is derived from an EMBL/GenBank/DDBJ whole genome shotgun (WGS) entry which is preliminary data.</text>
</comment>
<dbReference type="OrthoDB" id="370375at2"/>
<feature type="transmembrane region" description="Helical" evidence="1">
    <location>
        <begin position="107"/>
        <end position="127"/>
    </location>
</feature>
<keyword evidence="1" id="KW-0472">Membrane</keyword>
<dbReference type="Proteomes" id="UP000193136">
    <property type="component" value="Unassembled WGS sequence"/>
</dbReference>
<keyword evidence="1" id="KW-0812">Transmembrane</keyword>
<evidence type="ECO:0000256" key="1">
    <source>
        <dbReference type="SAM" id="Phobius"/>
    </source>
</evidence>
<gene>
    <name evidence="2" type="ORF">B5V00_04325</name>
</gene>
<feature type="transmembrane region" description="Helical" evidence="1">
    <location>
        <begin position="47"/>
        <end position="67"/>
    </location>
</feature>
<name>A0A1X0YBL6_9BACT</name>
<keyword evidence="1" id="KW-1133">Transmembrane helix</keyword>
<dbReference type="AlphaFoldDB" id="A0A1X0YBL6"/>
<proteinExistence type="predicted"/>
<dbReference type="Pfam" id="PF10861">
    <property type="entry name" value="DUF2784"/>
    <property type="match status" value="1"/>
</dbReference>
<keyword evidence="3" id="KW-1185">Reference proteome</keyword>
<evidence type="ECO:0008006" key="4">
    <source>
        <dbReference type="Google" id="ProtNLM"/>
    </source>
</evidence>
<evidence type="ECO:0000313" key="3">
    <source>
        <dbReference type="Proteomes" id="UP000193136"/>
    </source>
</evidence>
<dbReference type="EMBL" id="NAAD01000003">
    <property type="protein sequence ID" value="ORJ62516.1"/>
    <property type="molecule type" value="Genomic_DNA"/>
</dbReference>
<evidence type="ECO:0000313" key="2">
    <source>
        <dbReference type="EMBL" id="ORJ62516.1"/>
    </source>
</evidence>
<protein>
    <recommendedName>
        <fullName evidence="4">DUF2784 domain-containing protein</fullName>
    </recommendedName>
</protein>
<feature type="transmembrane region" description="Helical" evidence="1">
    <location>
        <begin position="13"/>
        <end position="35"/>
    </location>
</feature>
<sequence>MESNMPYLFAADLILFTHALFVAFIVFGLLLIFAGKLLSWSSVRNPWFRLAHLVAIGVVVLQSWLGVKCPFTTWEMALRERAGDTVYPGTFISHWLETILYFRAPEWVFIVGYTVFGALVLASWFWVRPRPFTTLKKHMPPNKKNQAKR</sequence>
<reference evidence="2 3" key="1">
    <citation type="submission" date="2017-03" db="EMBL/GenBank/DDBJ databases">
        <title>Genome sequence of Geothermobacter sp. EPR-M, Deep-Sea Iron Reducer.</title>
        <authorList>
            <person name="Tully B."/>
            <person name="Savalia P."/>
            <person name="Abuyen K."/>
            <person name="Baughan C."/>
            <person name="Romero E."/>
            <person name="Ronkowski C."/>
            <person name="Torres B."/>
            <person name="Tremblay J."/>
            <person name="Trujillo A."/>
            <person name="Tyler M."/>
            <person name="Perez-Rodriguez I."/>
            <person name="Amend J."/>
        </authorList>
    </citation>
    <scope>NUCLEOTIDE SEQUENCE [LARGE SCALE GENOMIC DNA]</scope>
    <source>
        <strain evidence="2 3">EPR-M</strain>
    </source>
</reference>
<accession>A0A1X0YBL6</accession>
<organism evidence="2 3">
    <name type="scientific">Geothermobacter hydrogeniphilus</name>
    <dbReference type="NCBI Taxonomy" id="1969733"/>
    <lineage>
        <taxon>Bacteria</taxon>
        <taxon>Pseudomonadati</taxon>
        <taxon>Thermodesulfobacteriota</taxon>
        <taxon>Desulfuromonadia</taxon>
        <taxon>Desulfuromonadales</taxon>
        <taxon>Geothermobacteraceae</taxon>
        <taxon>Geothermobacter</taxon>
    </lineage>
</organism>
<dbReference type="InterPro" id="IPR021218">
    <property type="entry name" value="DUF2784"/>
</dbReference>